<dbReference type="InterPro" id="IPR014710">
    <property type="entry name" value="RmlC-like_jellyroll"/>
</dbReference>
<dbReference type="KEGG" id="sand:H3309_09170"/>
<accession>A0A7G5IE02</accession>
<dbReference type="PROSITE" id="PS50042">
    <property type="entry name" value="CNMP_BINDING_3"/>
    <property type="match status" value="1"/>
</dbReference>
<organism evidence="3 4">
    <name type="scientific">Sandaracinobacteroides saxicola</name>
    <dbReference type="NCBI Taxonomy" id="2759707"/>
    <lineage>
        <taxon>Bacteria</taxon>
        <taxon>Pseudomonadati</taxon>
        <taxon>Pseudomonadota</taxon>
        <taxon>Alphaproteobacteria</taxon>
        <taxon>Sphingomonadales</taxon>
        <taxon>Sphingosinicellaceae</taxon>
        <taxon>Sandaracinobacteroides</taxon>
    </lineage>
</organism>
<dbReference type="SMART" id="SM00100">
    <property type="entry name" value="cNMP"/>
    <property type="match status" value="1"/>
</dbReference>
<dbReference type="Gene3D" id="2.60.120.10">
    <property type="entry name" value="Jelly Rolls"/>
    <property type="match status" value="1"/>
</dbReference>
<dbReference type="SUPFAM" id="SSF51206">
    <property type="entry name" value="cAMP-binding domain-like"/>
    <property type="match status" value="1"/>
</dbReference>
<dbReference type="InterPro" id="IPR018490">
    <property type="entry name" value="cNMP-bd_dom_sf"/>
</dbReference>
<dbReference type="RefSeq" id="WP_182294443.1">
    <property type="nucleotide sequence ID" value="NZ_CP059851.1"/>
</dbReference>
<evidence type="ECO:0000313" key="4">
    <source>
        <dbReference type="Proteomes" id="UP000515292"/>
    </source>
</evidence>
<dbReference type="InterPro" id="IPR000595">
    <property type="entry name" value="cNMP-bd_dom"/>
</dbReference>
<evidence type="ECO:0000313" key="3">
    <source>
        <dbReference type="EMBL" id="QMW21594.1"/>
    </source>
</evidence>
<dbReference type="CDD" id="cd00038">
    <property type="entry name" value="CAP_ED"/>
    <property type="match status" value="1"/>
</dbReference>
<keyword evidence="1" id="KW-0812">Transmembrane</keyword>
<dbReference type="Proteomes" id="UP000515292">
    <property type="component" value="Chromosome"/>
</dbReference>
<evidence type="ECO:0000256" key="1">
    <source>
        <dbReference type="SAM" id="Phobius"/>
    </source>
</evidence>
<proteinExistence type="predicted"/>
<keyword evidence="4" id="KW-1185">Reference proteome</keyword>
<keyword evidence="1" id="KW-0472">Membrane</keyword>
<name>A0A7G5IE02_9SPHN</name>
<feature type="transmembrane region" description="Helical" evidence="1">
    <location>
        <begin position="50"/>
        <end position="69"/>
    </location>
</feature>
<dbReference type="AlphaFoldDB" id="A0A7G5IE02"/>
<protein>
    <submittedName>
        <fullName evidence="3">Cyclic nucleotide-binding domain-containing protein</fullName>
    </submittedName>
</protein>
<dbReference type="EMBL" id="CP059851">
    <property type="protein sequence ID" value="QMW21594.1"/>
    <property type="molecule type" value="Genomic_DNA"/>
</dbReference>
<feature type="domain" description="Cyclic nucleotide-binding" evidence="2">
    <location>
        <begin position="91"/>
        <end position="189"/>
    </location>
</feature>
<sequence length="224" mass="24307">MNAIDLVGHFAFALGALSLAMRDMAWLRGVGIASGLVGLGYNFFAAATPLWPPILWGSVYLFINAWALARLLRERRPDDLAPEIARLKAETFPHMSLCEFRRLARDLRWIDAALGEVLAREGNRAHAVMVLTSGRVDVYAGTRLRGRLDPGSIIGEAALVADHPYAATLVAAGPVRLACWDAADLAHLFAASPATAIGFERAYLRLIPADAQVRRRSAPMPVPT</sequence>
<reference evidence="3 4" key="1">
    <citation type="submission" date="2020-07" db="EMBL/GenBank/DDBJ databases">
        <title>Complete genome sequence for Sandaracinobacter sp. M6.</title>
        <authorList>
            <person name="Tang Y."/>
            <person name="Liu Q."/>
            <person name="Guo Z."/>
            <person name="Lei P."/>
            <person name="Huang B."/>
        </authorList>
    </citation>
    <scope>NUCLEOTIDE SEQUENCE [LARGE SCALE GENOMIC DNA]</scope>
    <source>
        <strain evidence="3 4">M6</strain>
    </source>
</reference>
<keyword evidence="1" id="KW-1133">Transmembrane helix</keyword>
<dbReference type="Pfam" id="PF00027">
    <property type="entry name" value="cNMP_binding"/>
    <property type="match status" value="1"/>
</dbReference>
<gene>
    <name evidence="3" type="ORF">H3309_09170</name>
</gene>
<evidence type="ECO:0000259" key="2">
    <source>
        <dbReference type="PROSITE" id="PS50042"/>
    </source>
</evidence>